<proteinExistence type="predicted"/>
<dbReference type="Proteomes" id="UP001202328">
    <property type="component" value="Unassembled WGS sequence"/>
</dbReference>
<dbReference type="AlphaFoldDB" id="A0AAD4SRC8"/>
<reference evidence="1" key="1">
    <citation type="submission" date="2022-04" db="EMBL/GenBank/DDBJ databases">
        <title>A functionally conserved STORR gene fusion in Papaver species that diverged 16.8 million years ago.</title>
        <authorList>
            <person name="Catania T."/>
        </authorList>
    </citation>
    <scope>NUCLEOTIDE SEQUENCE</scope>
    <source>
        <strain evidence="1">S-188037</strain>
    </source>
</reference>
<comment type="caution">
    <text evidence="1">The sequence shown here is derived from an EMBL/GenBank/DDBJ whole genome shotgun (WGS) entry which is preliminary data.</text>
</comment>
<sequence length="94" mass="10696">MELMIATGIGNEGLGFLFDRGKATGISYDTSDNISCSLSFKISKAMGFVFDRGKVEVTIKMREYPTIHRITFLVHYRLRSLRLWVLFSIVGRSK</sequence>
<name>A0AAD4SRC8_9MAGN</name>
<dbReference type="EMBL" id="JAJJMB010008919">
    <property type="protein sequence ID" value="KAI3919320.1"/>
    <property type="molecule type" value="Genomic_DNA"/>
</dbReference>
<keyword evidence="2" id="KW-1185">Reference proteome</keyword>
<gene>
    <name evidence="1" type="ORF">MKW98_030456</name>
</gene>
<organism evidence="1 2">
    <name type="scientific">Papaver atlanticum</name>
    <dbReference type="NCBI Taxonomy" id="357466"/>
    <lineage>
        <taxon>Eukaryota</taxon>
        <taxon>Viridiplantae</taxon>
        <taxon>Streptophyta</taxon>
        <taxon>Embryophyta</taxon>
        <taxon>Tracheophyta</taxon>
        <taxon>Spermatophyta</taxon>
        <taxon>Magnoliopsida</taxon>
        <taxon>Ranunculales</taxon>
        <taxon>Papaveraceae</taxon>
        <taxon>Papaveroideae</taxon>
        <taxon>Papaver</taxon>
    </lineage>
</organism>
<evidence type="ECO:0000313" key="2">
    <source>
        <dbReference type="Proteomes" id="UP001202328"/>
    </source>
</evidence>
<protein>
    <submittedName>
        <fullName evidence="1">Uncharacterized protein</fullName>
    </submittedName>
</protein>
<evidence type="ECO:0000313" key="1">
    <source>
        <dbReference type="EMBL" id="KAI3919320.1"/>
    </source>
</evidence>
<accession>A0AAD4SRC8</accession>